<sequence>MTDSRVYTPAQPWFPPATPVEFPEGRLTPSWVGKVAKSRNGDVVIRSHLVPRHPQDKRYMGAFRTFWRAMAFADRRGVYAMLERWLADAEAELSNPDLSDADAVFVRRFRGDVDGALKRLSRANDEPMAWAGAEFSKYAPEERVMLEALIGAITLHRAGDLSDDELYSILGCLDVDPADRDTGITATALAKIRTAAQTGEPLELESTYRRS</sequence>
<organism evidence="1 2">
    <name type="scientific">Mycobacterium europaeum</name>
    <dbReference type="NCBI Taxonomy" id="761804"/>
    <lineage>
        <taxon>Bacteria</taxon>
        <taxon>Bacillati</taxon>
        <taxon>Actinomycetota</taxon>
        <taxon>Actinomycetes</taxon>
        <taxon>Mycobacteriales</taxon>
        <taxon>Mycobacteriaceae</taxon>
        <taxon>Mycobacterium</taxon>
        <taxon>Mycobacterium simiae complex</taxon>
    </lineage>
</organism>
<protein>
    <submittedName>
        <fullName evidence="1">Uncharacterized protein</fullName>
    </submittedName>
</protein>
<name>A0A0U1CU17_9MYCO</name>
<gene>
    <name evidence="1" type="ORF">BN000_00029</name>
</gene>
<dbReference type="RefSeq" id="WP_023900819.1">
    <property type="nucleotide sequence ID" value="NZ_CTEC01000001.1"/>
</dbReference>
<evidence type="ECO:0000313" key="2">
    <source>
        <dbReference type="Proteomes" id="UP000199601"/>
    </source>
</evidence>
<dbReference type="AlphaFoldDB" id="A0A0U1CU17"/>
<reference evidence="2" key="1">
    <citation type="submission" date="2015-03" db="EMBL/GenBank/DDBJ databases">
        <authorList>
            <person name="Urmite Genomes"/>
        </authorList>
    </citation>
    <scope>NUCLEOTIDE SEQUENCE [LARGE SCALE GENOMIC DNA]</scope>
    <source>
        <strain evidence="2">CSUR P1344</strain>
    </source>
</reference>
<dbReference type="EMBL" id="CTEC01000001">
    <property type="protein sequence ID" value="CQD01976.1"/>
    <property type="molecule type" value="Genomic_DNA"/>
</dbReference>
<proteinExistence type="predicted"/>
<accession>A0A0U1CU17</accession>
<keyword evidence="2" id="KW-1185">Reference proteome</keyword>
<evidence type="ECO:0000313" key="1">
    <source>
        <dbReference type="EMBL" id="CQD01976.1"/>
    </source>
</evidence>
<dbReference type="Proteomes" id="UP000199601">
    <property type="component" value="Unassembled WGS sequence"/>
</dbReference>